<evidence type="ECO:0000259" key="2">
    <source>
        <dbReference type="Pfam" id="PF12816"/>
    </source>
</evidence>
<keyword evidence="5" id="KW-1185">Reference proteome</keyword>
<dbReference type="EMBL" id="CP046234">
    <property type="protein sequence ID" value="WFD47037.1"/>
    <property type="molecule type" value="Genomic_DNA"/>
</dbReference>
<gene>
    <name evidence="4" type="ORF">GLX27_001683</name>
</gene>
<dbReference type="Pfam" id="PF25066">
    <property type="entry name" value="TPR_VPS8_2"/>
    <property type="match status" value="1"/>
</dbReference>
<feature type="domain" description="VPS8-like TPR-like repeats" evidence="3">
    <location>
        <begin position="1263"/>
        <end position="1341"/>
    </location>
</feature>
<dbReference type="InterPro" id="IPR011047">
    <property type="entry name" value="Quinoprotein_ADH-like_sf"/>
</dbReference>
<evidence type="ECO:0008006" key="6">
    <source>
        <dbReference type="Google" id="ProtNLM"/>
    </source>
</evidence>
<feature type="compositionally biased region" description="Low complexity" evidence="1">
    <location>
        <begin position="85"/>
        <end position="97"/>
    </location>
</feature>
<dbReference type="PANTHER" id="PTHR12616">
    <property type="entry name" value="VACUOLAR PROTEIN SORTING VPS41"/>
    <property type="match status" value="1"/>
</dbReference>
<evidence type="ECO:0000313" key="4">
    <source>
        <dbReference type="EMBL" id="WFD47037.1"/>
    </source>
</evidence>
<dbReference type="Proteomes" id="UP000818624">
    <property type="component" value="Chromosome 1"/>
</dbReference>
<protein>
    <recommendedName>
        <fullName evidence="6">Vacuolar protein sorting-associated protein 8 central domain-containing protein</fullName>
    </recommendedName>
</protein>
<feature type="domain" description="Vacuolar protein sorting-associated protein 8 central" evidence="2">
    <location>
        <begin position="699"/>
        <end position="869"/>
    </location>
</feature>
<dbReference type="InterPro" id="IPR045111">
    <property type="entry name" value="Vps41/Vps8"/>
</dbReference>
<dbReference type="PANTHER" id="PTHR12616:SF8">
    <property type="entry name" value="VACUOLAR PROTEIN SORTING-ASSOCIATED PROTEIN 8 HOMOLOG"/>
    <property type="match status" value="1"/>
</dbReference>
<feature type="compositionally biased region" description="Pro residues" evidence="1">
    <location>
        <begin position="106"/>
        <end position="116"/>
    </location>
</feature>
<evidence type="ECO:0000259" key="3">
    <source>
        <dbReference type="Pfam" id="PF25066"/>
    </source>
</evidence>
<organism evidence="4 5">
    <name type="scientific">Malassezia furfur</name>
    <name type="common">Pityriasis versicolor infection agent</name>
    <name type="synonym">Pityrosporum furfur</name>
    <dbReference type="NCBI Taxonomy" id="55194"/>
    <lineage>
        <taxon>Eukaryota</taxon>
        <taxon>Fungi</taxon>
        <taxon>Dikarya</taxon>
        <taxon>Basidiomycota</taxon>
        <taxon>Ustilaginomycotina</taxon>
        <taxon>Malasseziomycetes</taxon>
        <taxon>Malasseziales</taxon>
        <taxon>Malasseziaceae</taxon>
        <taxon>Malassezia</taxon>
    </lineage>
</organism>
<sequence length="1427" mass="152452">MADAAHGARRAARAPGGSQAGEVEHECAGGELGTSVDSGYAWADTRAEMADEPLGPAPLVDAQGAEDARGADDAHDAHDARDDSATPAASTAPAAPAGTDVDDVPHPPLYPAPRRPPQFAAMHRLRSPWSASNSLARLAMHRSQSGYASSTVSAPPSALEAVVDTPPTSETPSVHTDAADARDDDAPEPIARPFLHLALLRKITEACIDAASTVPDGAHTALGTPCMLQVGGGLIAVGTTLGATLVFDLSQRLRCVCRARAIGTSRRTHTEPTHPVVTALALSSDASYVGVAHASGDIFLYDVADAEVPVRHVVPVHAADVAAGRSEGHLAHTPVTHLAFVGRRKTAIVSADTHGLCFYHSLGRVLGMASHDTLRVYGRYPGASAAEPLLDVAPLPCGTAAHGADAHKFVALLLRGKLLLLGLAPAAQTWYRSHAPPGADAAAHDTGALAWFPATEEAGTTHAPQLAYAFGRTLHILRLRAVRVRPRAGRAPSETGIAIHETHLATAPHAIVRLQWVHRELLLVVTTDAWLLYDAQLRAFSEWQPHDPAVAHLGAAHAATWRAALHVWHSKVFCLAYGDVYVGDFLAWDTRLAQLERAHDYLGALHLGLALYHGRGLGSGIGLPRAPAEQRASIAARLDTLQRRAARALFATPHVYDDAAAARGAVARACAAIATATHDVAWLFDELYTLYETHGAESVFVHEMEPFIVHGEMPTPAPGVLQRLLAFRARTGDLDRVTQLVLHVDPWHLDLDQTLSLCRRHRLWDAYISVSLRALHDALTPARLLLERVHAALRGDDDARDAYTLYAFLASTARGVLHPTDAPLDDAPRAAAAAVFPWVLRAAGGGAPPLDALLALDAEALLDALDVAFEGELFDEDRAAAAHAPTRRDWVDALLAAHARLAPSGAAFVALFVARNSAKYPQFVQLRADEVRAVFATLTRPTSSPAPADCELGLECLFSAYALPWDDAEVRAALRTAQYWRVYEYALRKAHDLDALLRFFLTDEDGEHHTPGQLYSRVAQLAPWPAFGARLRPALLDALADVPDSLLGDVAHIATRFAPHDTLDLLAALADAPQRQYLYLAPFFPLDARTEPRAELKRAWVALVAHFCPATLATHLEARAPAFFDLAQVVDVARTHRIYDALLLAHTWRDEPHEARAALDAHVAEASVDLLALATQEAGAPPSQAERLRGGASDVLHALRATVRMATRLAVQHAAAHADGTHARDEWTHLLRALIHYVHALGDTALDARGGALLTYARTAGDELMHESLTALLTSVPTETLSFPDLFRELVGAPDGTSGVAYADVRRVLDEMLSTYRMRRDVLALGVRMNEADTARLFHELAAERARGVWVGAAARCDACHARVRASATGDGALVLSRDGALLHRACRAQIHAAALAAPRAPPPGGAAPSAALGRGPAVPRRTKASP</sequence>
<evidence type="ECO:0000313" key="5">
    <source>
        <dbReference type="Proteomes" id="UP000818624"/>
    </source>
</evidence>
<evidence type="ECO:0000256" key="1">
    <source>
        <dbReference type="SAM" id="MobiDB-lite"/>
    </source>
</evidence>
<dbReference type="Pfam" id="PF23410">
    <property type="entry name" value="Beta-prop_VPS8"/>
    <property type="match status" value="1"/>
</dbReference>
<feature type="region of interest" description="Disordered" evidence="1">
    <location>
        <begin position="147"/>
        <end position="187"/>
    </location>
</feature>
<feature type="region of interest" description="Disordered" evidence="1">
    <location>
        <begin position="1"/>
        <end position="116"/>
    </location>
</feature>
<dbReference type="SUPFAM" id="SSF50998">
    <property type="entry name" value="Quinoprotein alcohol dehydrogenase-like"/>
    <property type="match status" value="1"/>
</dbReference>
<feature type="compositionally biased region" description="Basic and acidic residues" evidence="1">
    <location>
        <begin position="66"/>
        <end position="84"/>
    </location>
</feature>
<dbReference type="Pfam" id="PF12816">
    <property type="entry name" value="TPR_Vps8"/>
    <property type="match status" value="1"/>
</dbReference>
<feature type="compositionally biased region" description="Low complexity" evidence="1">
    <location>
        <begin position="1407"/>
        <end position="1418"/>
    </location>
</feature>
<dbReference type="InterPro" id="IPR059070">
    <property type="entry name" value="TPR_VPS8_2"/>
</dbReference>
<feature type="region of interest" description="Disordered" evidence="1">
    <location>
        <begin position="1398"/>
        <end position="1427"/>
    </location>
</feature>
<name>A0ABY8ENA2_MALFU</name>
<accession>A0ABY8ENA2</accession>
<dbReference type="InterPro" id="IPR025941">
    <property type="entry name" value="Vps8_central_dom"/>
</dbReference>
<reference evidence="4 5" key="1">
    <citation type="journal article" date="2020" name="Elife">
        <title>Loss of centromere function drives karyotype evolution in closely related Malassezia species.</title>
        <authorList>
            <person name="Sankaranarayanan S.R."/>
            <person name="Ianiri G."/>
            <person name="Coelho M.A."/>
            <person name="Reza M.H."/>
            <person name="Thimmappa B.C."/>
            <person name="Ganguly P."/>
            <person name="Vadnala R.N."/>
            <person name="Sun S."/>
            <person name="Siddharthan R."/>
            <person name="Tellgren-Roth C."/>
            <person name="Dawson T.L."/>
            <person name="Heitman J."/>
            <person name="Sanyal K."/>
        </authorList>
    </citation>
    <scope>NUCLEOTIDE SEQUENCE [LARGE SCALE GENOMIC DNA]</scope>
    <source>
        <strain evidence="4">CBS14141</strain>
    </source>
</reference>
<proteinExistence type="predicted"/>